<dbReference type="AlphaFoldDB" id="A0A1H3JRF1"/>
<evidence type="ECO:0000313" key="2">
    <source>
        <dbReference type="Proteomes" id="UP000242415"/>
    </source>
</evidence>
<dbReference type="Proteomes" id="UP000242415">
    <property type="component" value="Unassembled WGS sequence"/>
</dbReference>
<accession>A0A1H3JRF1</accession>
<protein>
    <recommendedName>
        <fullName evidence="3">Tetratricopeptide repeat-containing protein</fullName>
    </recommendedName>
</protein>
<dbReference type="EMBL" id="FNPH01000002">
    <property type="protein sequence ID" value="SDY42506.1"/>
    <property type="molecule type" value="Genomic_DNA"/>
</dbReference>
<reference evidence="2" key="1">
    <citation type="submission" date="2016-10" db="EMBL/GenBank/DDBJ databases">
        <authorList>
            <person name="Varghese N."/>
            <person name="Submissions S."/>
        </authorList>
    </citation>
    <scope>NUCLEOTIDE SEQUENCE [LARGE SCALE GENOMIC DNA]</scope>
    <source>
        <strain evidence="2">DSM 45245</strain>
    </source>
</reference>
<name>A0A1H3JRF1_9ACTN</name>
<gene>
    <name evidence="1" type="ORF">SAMN05444365_102225</name>
</gene>
<dbReference type="RefSeq" id="WP_091553174.1">
    <property type="nucleotide sequence ID" value="NZ_FNPH01000002.1"/>
</dbReference>
<evidence type="ECO:0008006" key="3">
    <source>
        <dbReference type="Google" id="ProtNLM"/>
    </source>
</evidence>
<sequence length="682" mass="75375">MTASEQDLQERLRQAYGLPTGPARFAALDAVFRHADAAGNVAFGFNARMNAITDFHHGGDPTRTFLAFSWCLSVFDRQPELVSRHHANALLWRFKWVVWGLPQFPEIPLDRTVAVLDDMERRYLLGGHSLHAVYQHRWLVAHHVGDTVAAQEWYDNMVTARRDSLSDCSACVPSSQVRHLASLNRFDEAITVGEPFKNGGCTEQPQWILAELLLPYLYTGRFDEAVQAHRDGYRRIRDDRHHLDNIASHVLFCGLSGNEARGLEIVERHLAWLARPSSPYAALEFGSAAALVLGRLRASGHGDLVLRRRSDDGSRRWESTVEQLHDELTAQVRSLAARFDARNGNDHQSRRAEARMAAQPVVDQLPLTVLAGRVAPGKSGTDRSLTPLLERVAELTAAGDEAGAARARLDVAHALRNAGRWEDAVEAAEEAMRALHRAGLASDATRCRYLLWQLYSRAWHHRNDAIGVLDEILDADAPADRVPPPEVLLEEAADVLGGGEAVTRLLAAADRHRAHAARSAELRTLRKALTLMGAQAPTDLATATLDRADTLIAADRNGTADEAAYVDVAAARLLAAADQVDAAIGRLDRALVHFEAAALPQQLADALIHRARLQLKASRPIEAEAQARDVLATEPERHGWTATMIVAKSLRMQGRTEDAAQFMAEHEIDDDDLEYYEEDEDE</sequence>
<keyword evidence="2" id="KW-1185">Reference proteome</keyword>
<proteinExistence type="predicted"/>
<organism evidence="1 2">
    <name type="scientific">Micromonospora pattaloongensis</name>
    <dbReference type="NCBI Taxonomy" id="405436"/>
    <lineage>
        <taxon>Bacteria</taxon>
        <taxon>Bacillati</taxon>
        <taxon>Actinomycetota</taxon>
        <taxon>Actinomycetes</taxon>
        <taxon>Micromonosporales</taxon>
        <taxon>Micromonosporaceae</taxon>
        <taxon>Micromonospora</taxon>
    </lineage>
</organism>
<evidence type="ECO:0000313" key="1">
    <source>
        <dbReference type="EMBL" id="SDY42506.1"/>
    </source>
</evidence>
<dbReference type="OrthoDB" id="56388at2"/>
<dbReference type="STRING" id="405436.SAMN05444365_102225"/>